<evidence type="ECO:0000259" key="1">
    <source>
        <dbReference type="Pfam" id="PF01272"/>
    </source>
</evidence>
<dbReference type="InterPro" id="IPR001437">
    <property type="entry name" value="Tscrpt_elong_fac_GreA/B_C"/>
</dbReference>
<keyword evidence="2" id="KW-0808">Transferase</keyword>
<evidence type="ECO:0000313" key="3">
    <source>
        <dbReference type="Proteomes" id="UP000441389"/>
    </source>
</evidence>
<keyword evidence="2" id="KW-0418">Kinase</keyword>
<keyword evidence="3" id="KW-1185">Reference proteome</keyword>
<dbReference type="GO" id="GO:0016301">
    <property type="term" value="F:kinase activity"/>
    <property type="evidence" value="ECO:0007669"/>
    <property type="project" value="UniProtKB-KW"/>
</dbReference>
<dbReference type="AlphaFoldDB" id="A0A6I4J456"/>
<organism evidence="2 3">
    <name type="scientific">Sphingomonas horti</name>
    <dbReference type="NCBI Taxonomy" id="2682842"/>
    <lineage>
        <taxon>Bacteria</taxon>
        <taxon>Pseudomonadati</taxon>
        <taxon>Pseudomonadota</taxon>
        <taxon>Alphaproteobacteria</taxon>
        <taxon>Sphingomonadales</taxon>
        <taxon>Sphingomonadaceae</taxon>
        <taxon>Sphingomonas</taxon>
    </lineage>
</organism>
<dbReference type="RefSeq" id="WP_157028033.1">
    <property type="nucleotide sequence ID" value="NZ_WQMS01000016.1"/>
</dbReference>
<protein>
    <submittedName>
        <fullName evidence="2">Nucleoside diphosphate kinase regulator</fullName>
    </submittedName>
</protein>
<reference evidence="2 3" key="1">
    <citation type="submission" date="2019-12" db="EMBL/GenBank/DDBJ databases">
        <authorList>
            <person name="Huq M.A."/>
        </authorList>
    </citation>
    <scope>NUCLEOTIDE SEQUENCE [LARGE SCALE GENOMIC DNA]</scope>
    <source>
        <strain evidence="2 3">MAH-20</strain>
    </source>
</reference>
<dbReference type="Pfam" id="PF01272">
    <property type="entry name" value="GreA_GreB"/>
    <property type="match status" value="1"/>
</dbReference>
<accession>A0A6I4J456</accession>
<dbReference type="InterPro" id="IPR036953">
    <property type="entry name" value="GreA/GreB_C_sf"/>
</dbReference>
<dbReference type="SUPFAM" id="SSF54534">
    <property type="entry name" value="FKBP-like"/>
    <property type="match status" value="1"/>
</dbReference>
<comment type="caution">
    <text evidence="2">The sequence shown here is derived from an EMBL/GenBank/DDBJ whole genome shotgun (WGS) entry which is preliminary data.</text>
</comment>
<dbReference type="GO" id="GO:0032784">
    <property type="term" value="P:regulation of DNA-templated transcription elongation"/>
    <property type="evidence" value="ECO:0007669"/>
    <property type="project" value="InterPro"/>
</dbReference>
<gene>
    <name evidence="2" type="ORF">GON01_14325</name>
</gene>
<feature type="domain" description="Transcription elongation factor GreA/GreB C-terminal" evidence="1">
    <location>
        <begin position="59"/>
        <end position="134"/>
    </location>
</feature>
<dbReference type="GO" id="GO:0003677">
    <property type="term" value="F:DNA binding"/>
    <property type="evidence" value="ECO:0007669"/>
    <property type="project" value="InterPro"/>
</dbReference>
<name>A0A6I4J456_9SPHN</name>
<proteinExistence type="predicted"/>
<sequence length="137" mass="14465">MATTSPARGVARPPVHLIDSECDMLVDLALQVEGHSPAVAAMLLGEIERAETHSADALPAGTVTLGSEVDFLDESTHRLRTVTLVLPGQADIQAGRVSVLTPVGAGLIGLGEGQAIDWPDRDGTTRRLRIMAVRRPN</sequence>
<dbReference type="NCBIfam" id="NF004396">
    <property type="entry name" value="PRK05753.1"/>
    <property type="match status" value="1"/>
</dbReference>
<evidence type="ECO:0000313" key="2">
    <source>
        <dbReference type="EMBL" id="MVO79107.1"/>
    </source>
</evidence>
<dbReference type="Proteomes" id="UP000441389">
    <property type="component" value="Unassembled WGS sequence"/>
</dbReference>
<dbReference type="EMBL" id="WQMS01000016">
    <property type="protein sequence ID" value="MVO79107.1"/>
    <property type="molecule type" value="Genomic_DNA"/>
</dbReference>
<dbReference type="Gene3D" id="3.10.50.30">
    <property type="entry name" value="Transcription elongation factor, GreA/GreB, C-terminal domain"/>
    <property type="match status" value="1"/>
</dbReference>